<reference evidence="4 5" key="1">
    <citation type="journal article" date="2011" name="Nat. Biotechnol.">
        <title>Comparative genomic analysis of the thermophilic biomass-degrading fungi Myceliophthora thermophila and Thielavia terrestris.</title>
        <authorList>
            <person name="Berka R.M."/>
            <person name="Grigoriev I.V."/>
            <person name="Otillar R."/>
            <person name="Salamov A."/>
            <person name="Grimwood J."/>
            <person name="Reid I."/>
            <person name="Ishmael N."/>
            <person name="John T."/>
            <person name="Darmond C."/>
            <person name="Moisan M.-C."/>
            <person name="Henrissat B."/>
            <person name="Coutinho P.M."/>
            <person name="Lombard V."/>
            <person name="Natvig D.O."/>
            <person name="Lindquist E."/>
            <person name="Schmutz J."/>
            <person name="Lucas S."/>
            <person name="Harris P."/>
            <person name="Powlowski J."/>
            <person name="Bellemare A."/>
            <person name="Taylor D."/>
            <person name="Butler G."/>
            <person name="de Vries R.P."/>
            <person name="Allijn I.E."/>
            <person name="van den Brink J."/>
            <person name="Ushinsky S."/>
            <person name="Storms R."/>
            <person name="Powell A.J."/>
            <person name="Paulsen I.T."/>
            <person name="Elbourne L.D.H."/>
            <person name="Baker S.E."/>
            <person name="Magnuson J."/>
            <person name="LaBoissiere S."/>
            <person name="Clutterbuck A.J."/>
            <person name="Martinez D."/>
            <person name="Wogulis M."/>
            <person name="de Leon A.L."/>
            <person name="Rey M.W."/>
            <person name="Tsang A."/>
        </authorList>
    </citation>
    <scope>NUCLEOTIDE SEQUENCE [LARGE SCALE GENOMIC DNA]</scope>
    <source>
        <strain evidence="5">ATCC 38088 / NRRL 8126</strain>
    </source>
</reference>
<accession>G2QYP0</accession>
<dbReference type="eggNOG" id="ENOG502RJKD">
    <property type="taxonomic scope" value="Eukaryota"/>
</dbReference>
<dbReference type="HOGENOM" id="CLU_010107_0_0_1"/>
<dbReference type="OrthoDB" id="5243589at2759"/>
<gene>
    <name evidence="4" type="ORF">THITE_2114197</name>
</gene>
<dbReference type="Proteomes" id="UP000008181">
    <property type="component" value="Chromosome 2"/>
</dbReference>
<dbReference type="RefSeq" id="XP_003652568.1">
    <property type="nucleotide sequence ID" value="XM_003652520.1"/>
</dbReference>
<keyword evidence="1" id="KW-0728">SH3 domain</keyword>
<protein>
    <recommendedName>
        <fullName evidence="3">SH3 domain-containing protein</fullName>
    </recommendedName>
</protein>
<feature type="compositionally biased region" description="Low complexity" evidence="2">
    <location>
        <begin position="174"/>
        <end position="189"/>
    </location>
</feature>
<evidence type="ECO:0000259" key="3">
    <source>
        <dbReference type="Pfam" id="PF14604"/>
    </source>
</evidence>
<evidence type="ECO:0000313" key="5">
    <source>
        <dbReference type="Proteomes" id="UP000008181"/>
    </source>
</evidence>
<evidence type="ECO:0000256" key="1">
    <source>
        <dbReference type="ARBA" id="ARBA00022443"/>
    </source>
</evidence>
<dbReference type="SUPFAM" id="SSF50044">
    <property type="entry name" value="SH3-domain"/>
    <property type="match status" value="1"/>
</dbReference>
<feature type="domain" description="SH3" evidence="3">
    <location>
        <begin position="758"/>
        <end position="806"/>
    </location>
</feature>
<dbReference type="InterPro" id="IPR001452">
    <property type="entry name" value="SH3_domain"/>
</dbReference>
<dbReference type="GeneID" id="11515245"/>
<dbReference type="InterPro" id="IPR036028">
    <property type="entry name" value="SH3-like_dom_sf"/>
</dbReference>
<proteinExistence type="predicted"/>
<organism evidence="4 5">
    <name type="scientific">Thermothielavioides terrestris (strain ATCC 38088 / NRRL 8126)</name>
    <name type="common">Thielavia terrestris</name>
    <dbReference type="NCBI Taxonomy" id="578455"/>
    <lineage>
        <taxon>Eukaryota</taxon>
        <taxon>Fungi</taxon>
        <taxon>Dikarya</taxon>
        <taxon>Ascomycota</taxon>
        <taxon>Pezizomycotina</taxon>
        <taxon>Sordariomycetes</taxon>
        <taxon>Sordariomycetidae</taxon>
        <taxon>Sordariales</taxon>
        <taxon>Chaetomiaceae</taxon>
        <taxon>Thermothielavioides</taxon>
        <taxon>Thermothielavioides terrestris</taxon>
    </lineage>
</organism>
<feature type="region of interest" description="Disordered" evidence="2">
    <location>
        <begin position="155"/>
        <end position="351"/>
    </location>
</feature>
<dbReference type="EMBL" id="CP003010">
    <property type="protein sequence ID" value="AEO66232.1"/>
    <property type="molecule type" value="Genomic_DNA"/>
</dbReference>
<sequence length="866" mass="93696">MAVDIEELIIAPFREVVDRGKEAVANAEAARGESGDGDGNGNDTAQRMAKAGKAVVREGERALKRLQPLWNDQVEKYGDTFKAAMSKNDEIEDKRRKLEDLLYDFEDYVEIDTFDEGRFTELQGAAKSLALHVLDIIKRLKLDGVPVSPPPKVTAFPPLPPLPPGALLQGAVKPPSRTSTTRSQQSAPRATARSNHDVPPSPVEPSSRISRAPSAVSNGGNSDSRRRRLTPQGLYRRDTTVSHASSHYSVETLPPYPSEEFNTAAPGFEIPPPVRPSHSVHEGSAESPQDTGPQPPAPGDRIQAAAPRPGQRRSSTPDVLASRGSATRLAHDPTTPTSPDGSGVDTPSFPLTRTTAWVSDQAAATASPRLTTRPLPIREAVIPEGQVVTTRSSFTNNEALAPGRPLSPFQTPDGGGRTSSLSSAPPPPPLSLPSAAAEIDQGLMASEDWKTVISEPNSSSRALHSVSSREPDCSIGPKSSLYQMKGFCEGAQAFKQGGHLQGVKKVQGYVAGVTTQTGKCISCGYAHQYNELSLDVNWDPKANFSSSKVRFRIRFLYKSHLVTERLPEAYYGCLFCAQTGSVVREGDATVFPDSDALFRHLARHPQPLPEVPGVTVLYGKEFAPDDQRLNDFDVHFLEPPDADLGIPTHLAAEIARLPVATATKMHVQRYGEKKLPRPDGVSEKGLLQFFIGARIVGVEFPVRWGGKWARGWHDGQWGAFPAKCIELEKPRRNETPPLMTQAAGATTVSVVTRWKWDPRDAADKGWLAFDKGETITNVGWIDREHWCWSGTNRKGQLGLFPRSHVQFDKVKEDAPAPIGTPLVRPSTAGGPGKAKRGFFGRNKNASVAPSSASSISGGSSVLEIHI</sequence>
<feature type="compositionally biased region" description="Pro residues" evidence="2">
    <location>
        <begin position="155"/>
        <end position="164"/>
    </location>
</feature>
<feature type="region of interest" description="Disordered" evidence="2">
    <location>
        <begin position="816"/>
        <end position="866"/>
    </location>
</feature>
<name>G2QYP0_THETT</name>
<dbReference type="Gene3D" id="2.30.30.40">
    <property type="entry name" value="SH3 Domains"/>
    <property type="match status" value="1"/>
</dbReference>
<evidence type="ECO:0000256" key="2">
    <source>
        <dbReference type="SAM" id="MobiDB-lite"/>
    </source>
</evidence>
<feature type="compositionally biased region" description="Low complexity" evidence="2">
    <location>
        <begin position="845"/>
        <end position="866"/>
    </location>
</feature>
<dbReference type="Pfam" id="PF14604">
    <property type="entry name" value="SH3_9"/>
    <property type="match status" value="1"/>
</dbReference>
<feature type="region of interest" description="Disordered" evidence="2">
    <location>
        <begin position="395"/>
        <end position="434"/>
    </location>
</feature>
<keyword evidence="5" id="KW-1185">Reference proteome</keyword>
<evidence type="ECO:0000313" key="4">
    <source>
        <dbReference type="EMBL" id="AEO66232.1"/>
    </source>
</evidence>
<dbReference type="STRING" id="578455.G2QYP0"/>
<dbReference type="AlphaFoldDB" id="G2QYP0"/>
<dbReference type="KEGG" id="ttt:THITE_2114197"/>